<keyword evidence="1" id="KW-0472">Membrane</keyword>
<dbReference type="KEGG" id="amuc:Pan181_09680"/>
<evidence type="ECO:0000313" key="2">
    <source>
        <dbReference type="EMBL" id="QDU54785.1"/>
    </source>
</evidence>
<feature type="transmembrane region" description="Helical" evidence="1">
    <location>
        <begin position="210"/>
        <end position="233"/>
    </location>
</feature>
<feature type="transmembrane region" description="Helical" evidence="1">
    <location>
        <begin position="498"/>
        <end position="516"/>
    </location>
</feature>
<dbReference type="EMBL" id="CP036278">
    <property type="protein sequence ID" value="QDU54785.1"/>
    <property type="molecule type" value="Genomic_DNA"/>
</dbReference>
<organism evidence="2 3">
    <name type="scientific">Aeoliella mucimassa</name>
    <dbReference type="NCBI Taxonomy" id="2527972"/>
    <lineage>
        <taxon>Bacteria</taxon>
        <taxon>Pseudomonadati</taxon>
        <taxon>Planctomycetota</taxon>
        <taxon>Planctomycetia</taxon>
        <taxon>Pirellulales</taxon>
        <taxon>Lacipirellulaceae</taxon>
        <taxon>Aeoliella</taxon>
    </lineage>
</organism>
<feature type="transmembrane region" description="Helical" evidence="1">
    <location>
        <begin position="664"/>
        <end position="685"/>
    </location>
</feature>
<feature type="transmembrane region" description="Helical" evidence="1">
    <location>
        <begin position="730"/>
        <end position="750"/>
    </location>
</feature>
<accession>A0A518AJ85</accession>
<gene>
    <name evidence="2" type="ORF">Pan181_09680</name>
</gene>
<feature type="transmembrane region" description="Helical" evidence="1">
    <location>
        <begin position="371"/>
        <end position="389"/>
    </location>
</feature>
<dbReference type="OrthoDB" id="267417at2"/>
<feature type="transmembrane region" description="Helical" evidence="1">
    <location>
        <begin position="148"/>
        <end position="166"/>
    </location>
</feature>
<feature type="transmembrane region" description="Helical" evidence="1">
    <location>
        <begin position="697"/>
        <end position="718"/>
    </location>
</feature>
<feature type="transmembrane region" description="Helical" evidence="1">
    <location>
        <begin position="639"/>
        <end position="658"/>
    </location>
</feature>
<feature type="transmembrane region" description="Helical" evidence="1">
    <location>
        <begin position="428"/>
        <end position="446"/>
    </location>
</feature>
<feature type="transmembrane region" description="Helical" evidence="1">
    <location>
        <begin position="583"/>
        <end position="603"/>
    </location>
</feature>
<proteinExistence type="predicted"/>
<dbReference type="AlphaFoldDB" id="A0A518AJ85"/>
<reference evidence="2 3" key="1">
    <citation type="submission" date="2019-02" db="EMBL/GenBank/DDBJ databases">
        <title>Deep-cultivation of Planctomycetes and their phenomic and genomic characterization uncovers novel biology.</title>
        <authorList>
            <person name="Wiegand S."/>
            <person name="Jogler M."/>
            <person name="Boedeker C."/>
            <person name="Pinto D."/>
            <person name="Vollmers J."/>
            <person name="Rivas-Marin E."/>
            <person name="Kohn T."/>
            <person name="Peeters S.H."/>
            <person name="Heuer A."/>
            <person name="Rast P."/>
            <person name="Oberbeckmann S."/>
            <person name="Bunk B."/>
            <person name="Jeske O."/>
            <person name="Meyerdierks A."/>
            <person name="Storesund J.E."/>
            <person name="Kallscheuer N."/>
            <person name="Luecker S."/>
            <person name="Lage O.M."/>
            <person name="Pohl T."/>
            <person name="Merkel B.J."/>
            <person name="Hornburger P."/>
            <person name="Mueller R.-W."/>
            <person name="Bruemmer F."/>
            <person name="Labrenz M."/>
            <person name="Spormann A.M."/>
            <person name="Op den Camp H."/>
            <person name="Overmann J."/>
            <person name="Amann R."/>
            <person name="Jetten M.S.M."/>
            <person name="Mascher T."/>
            <person name="Medema M.H."/>
            <person name="Devos D.P."/>
            <person name="Kaster A.-K."/>
            <person name="Ovreas L."/>
            <person name="Rohde M."/>
            <person name="Galperin M.Y."/>
            <person name="Jogler C."/>
        </authorList>
    </citation>
    <scope>NUCLEOTIDE SEQUENCE [LARGE SCALE GENOMIC DNA]</scope>
    <source>
        <strain evidence="2 3">Pan181</strain>
    </source>
</reference>
<feature type="transmembrane region" description="Helical" evidence="1">
    <location>
        <begin position="239"/>
        <end position="257"/>
    </location>
</feature>
<feature type="transmembrane region" description="Helical" evidence="1">
    <location>
        <begin position="789"/>
        <end position="806"/>
    </location>
</feature>
<feature type="transmembrane region" description="Helical" evidence="1">
    <location>
        <begin position="850"/>
        <end position="872"/>
    </location>
</feature>
<feature type="transmembrane region" description="Helical" evidence="1">
    <location>
        <begin position="325"/>
        <end position="351"/>
    </location>
</feature>
<feature type="transmembrane region" description="Helical" evidence="1">
    <location>
        <begin position="905"/>
        <end position="926"/>
    </location>
</feature>
<dbReference type="Proteomes" id="UP000315750">
    <property type="component" value="Chromosome"/>
</dbReference>
<feature type="transmembrane region" description="Helical" evidence="1">
    <location>
        <begin position="262"/>
        <end position="279"/>
    </location>
</feature>
<feature type="transmembrane region" description="Helical" evidence="1">
    <location>
        <begin position="553"/>
        <end position="571"/>
    </location>
</feature>
<keyword evidence="3" id="KW-1185">Reference proteome</keyword>
<evidence type="ECO:0000256" key="1">
    <source>
        <dbReference type="SAM" id="Phobius"/>
    </source>
</evidence>
<feature type="transmembrane region" description="Helical" evidence="1">
    <location>
        <begin position="615"/>
        <end position="632"/>
    </location>
</feature>
<feature type="transmembrane region" description="Helical" evidence="1">
    <location>
        <begin position="818"/>
        <end position="838"/>
    </location>
</feature>
<feature type="transmembrane region" description="Helical" evidence="1">
    <location>
        <begin position="528"/>
        <end position="547"/>
    </location>
</feature>
<feature type="transmembrane region" description="Helical" evidence="1">
    <location>
        <begin position="178"/>
        <end position="198"/>
    </location>
</feature>
<feature type="transmembrane region" description="Helical" evidence="1">
    <location>
        <begin position="458"/>
        <end position="478"/>
    </location>
</feature>
<sequence length="950" mass="101646">MNHSYNELMEAIDSLQRHVATWRESGRISPQQADTLSQTYHQWASELSPNLDYSGALPARQLCLNDQLPLAAELQQLKFVSQEVRRQVSHNRLTQEQAEQFIGELSTRQQEVEELLSKSVHVTGPGPAAKKQLDFRTLIEYLVDPRSLQALMMTGGGLLVLGLVLWLWTCGVFANPKVLASCVGGANLALLAGGVAMVRRSRYQTAGNAMTLLACLVLPLNLWLYSAQGLITIEGGGHLWVPAVICCAIYAGVARLLKDAKFVYALVGGITMTGLLFLADNSVSHFWEVIAPSTFLVVLGTACVHAERLFNENDGPFGRAKFGRAFFVAGHFVMAAGLLVLLGGRLVGWFYAPLFADLGWFAEPVVAEQAWAQLWAFALAGLGTYTYLYSQVVVNPQGRRYAHSAVLTLLWCEVMLLDLLNLPRIESVAMLVLGSTGLAALLLSTVSQQKVKVLDTLSHMFSGLGAVCTLGAAAWGGLALLRGLLVETGAPVDFTFDAYYAIAMAVASLACVLAMFLRRTATGTLQVVYSYALALPVLGLATTALTSAGVTSLAMLLPCLAVLALAMEFATRLSSSASPARHLGYSLVTTTVVLLALSAASLAGLAGELADYDQLTLSLFYGMTAGTLALATQRKGQPATAALSVLCGGLAAWQMLAFAGLGDFAPIIAAGVAGLVTMLLSRLFAKDEAADEDRLTTSMVLMHVGLVLVSLGSAGGLFLTMGRVAVNDAATSLVMLMGVQIGTALLASWLAPSVEWKRAMRLLAGLHLLGMVVVINMLSALTFWQRGELLTLAAGVLLLGAGHLRWRTEGESRDPMVDLQLLVGSLLSTAPLVLGLMAQRFGDYQPTVGFLMLHELGALVLGLLLLGAGVLCRIRVTTVLGSATLLTWVVSLVALVFRLPELQNAAFYMMVGGGSFFGVAVLLSVYRDRLLSLPDRIRKHEGMFRVLEWR</sequence>
<keyword evidence="1" id="KW-0812">Transmembrane</keyword>
<dbReference type="RefSeq" id="WP_145245714.1">
    <property type="nucleotide sequence ID" value="NZ_CP036278.1"/>
</dbReference>
<feature type="transmembrane region" description="Helical" evidence="1">
    <location>
        <begin position="879"/>
        <end position="899"/>
    </location>
</feature>
<protein>
    <submittedName>
        <fullName evidence="2">Uncharacterized protein</fullName>
    </submittedName>
</protein>
<keyword evidence="1" id="KW-1133">Transmembrane helix</keyword>
<feature type="transmembrane region" description="Helical" evidence="1">
    <location>
        <begin position="401"/>
        <end position="422"/>
    </location>
</feature>
<feature type="transmembrane region" description="Helical" evidence="1">
    <location>
        <begin position="285"/>
        <end position="304"/>
    </location>
</feature>
<feature type="transmembrane region" description="Helical" evidence="1">
    <location>
        <begin position="762"/>
        <end position="783"/>
    </location>
</feature>
<name>A0A518AJ85_9BACT</name>
<evidence type="ECO:0000313" key="3">
    <source>
        <dbReference type="Proteomes" id="UP000315750"/>
    </source>
</evidence>